<keyword evidence="7" id="KW-1185">Reference proteome</keyword>
<evidence type="ECO:0000256" key="1">
    <source>
        <dbReference type="ARBA" id="ARBA00000085"/>
    </source>
</evidence>
<dbReference type="EC" id="2.7.13.3" evidence="2"/>
<gene>
    <name evidence="6" type="ORF">GCM10010993_34240</name>
</gene>
<dbReference type="InterPro" id="IPR003661">
    <property type="entry name" value="HisK_dim/P_dom"/>
</dbReference>
<dbReference type="CDD" id="cd17574">
    <property type="entry name" value="REC_OmpR"/>
    <property type="match status" value="1"/>
</dbReference>
<comment type="caution">
    <text evidence="6">The sequence shown here is derived from an EMBL/GenBank/DDBJ whole genome shotgun (WGS) entry which is preliminary data.</text>
</comment>
<dbReference type="SMART" id="SM00448">
    <property type="entry name" value="REC"/>
    <property type="match status" value="1"/>
</dbReference>
<protein>
    <recommendedName>
        <fullName evidence="2">histidine kinase</fullName>
        <ecNumber evidence="2">2.7.13.3</ecNumber>
    </recommendedName>
</protein>
<feature type="domain" description="Response regulatory" evidence="5">
    <location>
        <begin position="4"/>
        <end position="120"/>
    </location>
</feature>
<sequence length="344" mass="39831">MSINILLVEDEIELQENIKDILEIHDFSVVAANNGLIALHYLENYTFDIVVSDVMMPEMNGFELLSKVRNDKKLINLPFLFLTAKVEKEDFRKGMEYGAEDYLTKPVHAKDLVNAINVAINKKQNRELWLSDKIDEVLKEERNVKYHELRTPLFGLMSILELVTTSIDSFDYIQLKEILGTAYDASKRLNDSLLNLARFNELSSYEPDQTEILSFKEFLENKLVVLNKTFSFSIDFDFNIYFDDKILEFILNEILSNANKFCSQDPIYVSVEERTLIIANLQDSLLSPQEIKITPFGQINRKYNEQQGLGLGLYLSKMYAKMNNAILSARISNDLKFIIELQFK</sequence>
<evidence type="ECO:0000256" key="3">
    <source>
        <dbReference type="ARBA" id="ARBA00022553"/>
    </source>
</evidence>
<evidence type="ECO:0000259" key="5">
    <source>
        <dbReference type="PROSITE" id="PS50110"/>
    </source>
</evidence>
<dbReference type="Gene3D" id="3.30.565.10">
    <property type="entry name" value="Histidine kinase-like ATPase, C-terminal domain"/>
    <property type="match status" value="1"/>
</dbReference>
<dbReference type="Proteomes" id="UP000635885">
    <property type="component" value="Unassembled WGS sequence"/>
</dbReference>
<dbReference type="Gene3D" id="1.10.287.130">
    <property type="match status" value="1"/>
</dbReference>
<dbReference type="PANTHER" id="PTHR43547">
    <property type="entry name" value="TWO-COMPONENT HISTIDINE KINASE"/>
    <property type="match status" value="1"/>
</dbReference>
<proteinExistence type="predicted"/>
<dbReference type="InterPro" id="IPR036890">
    <property type="entry name" value="HATPase_C_sf"/>
</dbReference>
<dbReference type="PANTHER" id="PTHR43547:SF2">
    <property type="entry name" value="HYBRID SIGNAL TRANSDUCTION HISTIDINE KINASE C"/>
    <property type="match status" value="1"/>
</dbReference>
<evidence type="ECO:0000256" key="4">
    <source>
        <dbReference type="PROSITE-ProRule" id="PRU00169"/>
    </source>
</evidence>
<organism evidence="6 7">
    <name type="scientific">Belliella aquatica</name>
    <dbReference type="NCBI Taxonomy" id="1323734"/>
    <lineage>
        <taxon>Bacteria</taxon>
        <taxon>Pseudomonadati</taxon>
        <taxon>Bacteroidota</taxon>
        <taxon>Cytophagia</taxon>
        <taxon>Cytophagales</taxon>
        <taxon>Cyclobacteriaceae</taxon>
        <taxon>Belliella</taxon>
    </lineage>
</organism>
<dbReference type="PROSITE" id="PS50110">
    <property type="entry name" value="RESPONSE_REGULATORY"/>
    <property type="match status" value="1"/>
</dbReference>
<keyword evidence="3 4" id="KW-0597">Phosphoprotein</keyword>
<dbReference type="SUPFAM" id="SSF47384">
    <property type="entry name" value="Homodimeric domain of signal transducing histidine kinase"/>
    <property type="match status" value="1"/>
</dbReference>
<dbReference type="SUPFAM" id="SSF55874">
    <property type="entry name" value="ATPase domain of HSP90 chaperone/DNA topoisomerase II/histidine kinase"/>
    <property type="match status" value="1"/>
</dbReference>
<dbReference type="InterPro" id="IPR036097">
    <property type="entry name" value="HisK_dim/P_sf"/>
</dbReference>
<dbReference type="InterPro" id="IPR001789">
    <property type="entry name" value="Sig_transdc_resp-reg_receiver"/>
</dbReference>
<dbReference type="RefSeq" id="WP_188444332.1">
    <property type="nucleotide sequence ID" value="NZ_BMFD01000019.1"/>
</dbReference>
<name>A0ABQ1N3U7_9BACT</name>
<dbReference type="Pfam" id="PF00072">
    <property type="entry name" value="Response_reg"/>
    <property type="match status" value="1"/>
</dbReference>
<dbReference type="SUPFAM" id="SSF52172">
    <property type="entry name" value="CheY-like"/>
    <property type="match status" value="1"/>
</dbReference>
<dbReference type="EMBL" id="BMFD01000019">
    <property type="protein sequence ID" value="GGC52957.1"/>
    <property type="molecule type" value="Genomic_DNA"/>
</dbReference>
<evidence type="ECO:0000313" key="7">
    <source>
        <dbReference type="Proteomes" id="UP000635885"/>
    </source>
</evidence>
<comment type="catalytic activity">
    <reaction evidence="1">
        <text>ATP + protein L-histidine = ADP + protein N-phospho-L-histidine.</text>
        <dbReference type="EC" id="2.7.13.3"/>
    </reaction>
</comment>
<evidence type="ECO:0000256" key="2">
    <source>
        <dbReference type="ARBA" id="ARBA00012438"/>
    </source>
</evidence>
<accession>A0ABQ1N3U7</accession>
<dbReference type="CDD" id="cd00082">
    <property type="entry name" value="HisKA"/>
    <property type="match status" value="1"/>
</dbReference>
<feature type="modified residue" description="4-aspartylphosphate" evidence="4">
    <location>
        <position position="53"/>
    </location>
</feature>
<evidence type="ECO:0000313" key="6">
    <source>
        <dbReference type="EMBL" id="GGC52957.1"/>
    </source>
</evidence>
<dbReference type="Gene3D" id="3.40.50.2300">
    <property type="match status" value="1"/>
</dbReference>
<dbReference type="InterPro" id="IPR011006">
    <property type="entry name" value="CheY-like_superfamily"/>
</dbReference>
<reference evidence="7" key="1">
    <citation type="journal article" date="2019" name="Int. J. Syst. Evol. Microbiol.">
        <title>The Global Catalogue of Microorganisms (GCM) 10K type strain sequencing project: providing services to taxonomists for standard genome sequencing and annotation.</title>
        <authorList>
            <consortium name="The Broad Institute Genomics Platform"/>
            <consortium name="The Broad Institute Genome Sequencing Center for Infectious Disease"/>
            <person name="Wu L."/>
            <person name="Ma J."/>
        </authorList>
    </citation>
    <scope>NUCLEOTIDE SEQUENCE [LARGE SCALE GENOMIC DNA]</scope>
    <source>
        <strain evidence="7">CGMCC 1.12479</strain>
    </source>
</reference>